<comment type="caution">
    <text evidence="6">The sequence shown here is derived from an EMBL/GenBank/DDBJ whole genome shotgun (WGS) entry which is preliminary data.</text>
</comment>
<dbReference type="InterPro" id="IPR001611">
    <property type="entry name" value="Leu-rich_rpt"/>
</dbReference>
<dbReference type="InterPro" id="IPR032675">
    <property type="entry name" value="LRR_dom_sf"/>
</dbReference>
<dbReference type="SMART" id="SM00369">
    <property type="entry name" value="LRR_TYP"/>
    <property type="match status" value="4"/>
</dbReference>
<dbReference type="PANTHER" id="PTHR24373:SF275">
    <property type="entry name" value="TIR DOMAIN-CONTAINING PROTEIN"/>
    <property type="match status" value="1"/>
</dbReference>
<keyword evidence="1" id="KW-0433">Leucine-rich repeat</keyword>
<keyword evidence="4" id="KW-1133">Transmembrane helix</keyword>
<dbReference type="PANTHER" id="PTHR24373">
    <property type="entry name" value="SLIT RELATED LEUCINE-RICH REPEAT NEURONAL PROTEIN"/>
    <property type="match status" value="1"/>
</dbReference>
<evidence type="ECO:0000256" key="4">
    <source>
        <dbReference type="SAM" id="Phobius"/>
    </source>
</evidence>
<feature type="chain" id="PRO_5047126692" evidence="5">
    <location>
        <begin position="25"/>
        <end position="991"/>
    </location>
</feature>
<feature type="transmembrane region" description="Helical" evidence="4">
    <location>
        <begin position="34"/>
        <end position="50"/>
    </location>
</feature>
<dbReference type="Proteomes" id="UP001165060">
    <property type="component" value="Unassembled WGS sequence"/>
</dbReference>
<accession>A0ABQ6N989</accession>
<dbReference type="InterPro" id="IPR003591">
    <property type="entry name" value="Leu-rich_rpt_typical-subtyp"/>
</dbReference>
<feature type="signal peptide" evidence="5">
    <location>
        <begin position="1"/>
        <end position="24"/>
    </location>
</feature>
<feature type="transmembrane region" description="Helical" evidence="4">
    <location>
        <begin position="428"/>
        <end position="451"/>
    </location>
</feature>
<feature type="transmembrane region" description="Helical" evidence="4">
    <location>
        <begin position="62"/>
        <end position="80"/>
    </location>
</feature>
<proteinExistence type="predicted"/>
<dbReference type="Gene3D" id="3.80.10.10">
    <property type="entry name" value="Ribonuclease Inhibitor"/>
    <property type="match status" value="2"/>
</dbReference>
<reference evidence="6 7" key="1">
    <citation type="journal article" date="2023" name="Commun. Biol.">
        <title>Genome analysis of Parmales, the sister group of diatoms, reveals the evolutionary specialization of diatoms from phago-mixotrophs to photoautotrophs.</title>
        <authorList>
            <person name="Ban H."/>
            <person name="Sato S."/>
            <person name="Yoshikawa S."/>
            <person name="Yamada K."/>
            <person name="Nakamura Y."/>
            <person name="Ichinomiya M."/>
            <person name="Sato N."/>
            <person name="Blanc-Mathieu R."/>
            <person name="Endo H."/>
            <person name="Kuwata A."/>
            <person name="Ogata H."/>
        </authorList>
    </citation>
    <scope>NUCLEOTIDE SEQUENCE [LARGE SCALE GENOMIC DNA]</scope>
</reference>
<sequence>MTSFGTRTRAVAAVLIFLLSPLLSHYASSFAASYPLTALAAFICLSVAYAKLLEGTDKKKGLNLALVAVPVLAWCFFEAITAELPLPNIPLAQNATKLELELHPLPFPPAVPPGSTCRWHQDSNVWPLDLSSYNSSSPPPSLLPSSFLRSSVCLDDYSGADHGKLEGVIDAMDMIAVAAGVGDDEWQKNECKAHLKSAARLATTPYCSPSSCAPLGFCDSDCHTGREFCGRLTDYDGVIDKVLPGGEFHAVVGGMVGAELLPCAVKLLQLVSGGGDDSKICNSSSSTFSNMAFGSTPYVDCLPLSVDDPNSFLRDSSSSGSCALSNWDVYAADFDDVTSYNDALLLNATNVTAADETAEEPPPRFPSWREPALVLIPPVTFLLLWAGDRLSVKKKAVSDNLATVTPVLDGAPATGPSSLAGSYTFLQFFGFAGAFVAASLLALGALAMYIGYTAEQSKDIHSLQHLQVILLHSVGLLAIFYWFSSVMSWRAVVNNLVDVHEGRVDPLAGLSKFPVAKNLMKWYHDNFAIHTAGRYSLLLVIGAEVFEFVVQTSNANFLAKFLDWKLMELYFKDGLLSGATCGLGVDQSPSRDTWELDVNWCGVKTLGEWRMEYADLEVLDLSNNELVELPRWLGDSSMGKLRELRARGNKVEAFVDGMLGGGNTTLVKVDLRDNKIAELAYELMNVESKNTTLLFDGNPCAEEVDWSGLGKDRLPVRMGAGYNNGGFSRSLRVLKMGWNELDESVFGELVAANFTNIEVLDLSWNALGGIEEEEVRGLKRLTKLDVSGNEGISAEDLVATPEGLEMLNASFCGVNEITGEQAVELQDRNMVLHGNPVTEITWAYQGALTKIPAWLRTLEKVTYANLEYCDVKEMEGGAFPASLEELNIKNQVAGLRLHPDSFEGLSNLWWLEASTNKITEDDMHPGLFAGATSLRQIYILGNMEMRRFNATELFPGGSKTLRIAYVRVWHGAALGQGEVAALYQEREAGGA</sequence>
<keyword evidence="2 5" id="KW-0732">Signal</keyword>
<keyword evidence="7" id="KW-1185">Reference proteome</keyword>
<evidence type="ECO:0000256" key="1">
    <source>
        <dbReference type="ARBA" id="ARBA00022614"/>
    </source>
</evidence>
<protein>
    <submittedName>
        <fullName evidence="6">Uncharacterized protein</fullName>
    </submittedName>
</protein>
<name>A0ABQ6N989_9STRA</name>
<dbReference type="Pfam" id="PF00560">
    <property type="entry name" value="LRR_1"/>
    <property type="match status" value="1"/>
</dbReference>
<organism evidence="6 7">
    <name type="scientific">Tetraparma gracilis</name>
    <dbReference type="NCBI Taxonomy" id="2962635"/>
    <lineage>
        <taxon>Eukaryota</taxon>
        <taxon>Sar</taxon>
        <taxon>Stramenopiles</taxon>
        <taxon>Ochrophyta</taxon>
        <taxon>Bolidophyceae</taxon>
        <taxon>Parmales</taxon>
        <taxon>Triparmaceae</taxon>
        <taxon>Tetraparma</taxon>
    </lineage>
</organism>
<evidence type="ECO:0000313" key="6">
    <source>
        <dbReference type="EMBL" id="GMI51515.1"/>
    </source>
</evidence>
<evidence type="ECO:0000256" key="3">
    <source>
        <dbReference type="ARBA" id="ARBA00022737"/>
    </source>
</evidence>
<dbReference type="EMBL" id="BRYB01006551">
    <property type="protein sequence ID" value="GMI51515.1"/>
    <property type="molecule type" value="Genomic_DNA"/>
</dbReference>
<keyword evidence="4" id="KW-0812">Transmembrane</keyword>
<keyword evidence="4" id="KW-0472">Membrane</keyword>
<dbReference type="SUPFAM" id="SSF52058">
    <property type="entry name" value="L domain-like"/>
    <property type="match status" value="1"/>
</dbReference>
<keyword evidence="3" id="KW-0677">Repeat</keyword>
<evidence type="ECO:0000256" key="5">
    <source>
        <dbReference type="SAM" id="SignalP"/>
    </source>
</evidence>
<evidence type="ECO:0000313" key="7">
    <source>
        <dbReference type="Proteomes" id="UP001165060"/>
    </source>
</evidence>
<feature type="transmembrane region" description="Helical" evidence="4">
    <location>
        <begin position="463"/>
        <end position="483"/>
    </location>
</feature>
<gene>
    <name evidence="6" type="ORF">TeGR_g1888</name>
</gene>
<dbReference type="InterPro" id="IPR050328">
    <property type="entry name" value="Dev_Immune_Receptor"/>
</dbReference>
<evidence type="ECO:0000256" key="2">
    <source>
        <dbReference type="ARBA" id="ARBA00022729"/>
    </source>
</evidence>